<feature type="transmembrane region" description="Helical" evidence="6">
    <location>
        <begin position="552"/>
        <end position="575"/>
    </location>
</feature>
<comment type="subcellular location">
    <subcellularLocation>
        <location evidence="1">Membrane</location>
        <topology evidence="1">Multi-pass membrane protein</topology>
    </subcellularLocation>
</comment>
<evidence type="ECO:0000256" key="4">
    <source>
        <dbReference type="ARBA" id="ARBA00023136"/>
    </source>
</evidence>
<evidence type="ECO:0000313" key="8">
    <source>
        <dbReference type="EMBL" id="KAF6834908.1"/>
    </source>
</evidence>
<dbReference type="Pfam" id="PF07690">
    <property type="entry name" value="MFS_1"/>
    <property type="match status" value="1"/>
</dbReference>
<dbReference type="GO" id="GO:1990961">
    <property type="term" value="P:xenobiotic detoxification by transmembrane export across the plasma membrane"/>
    <property type="evidence" value="ECO:0007669"/>
    <property type="project" value="TreeGrafter"/>
</dbReference>
<feature type="transmembrane region" description="Helical" evidence="6">
    <location>
        <begin position="381"/>
        <end position="400"/>
    </location>
</feature>
<feature type="transmembrane region" description="Helical" evidence="6">
    <location>
        <begin position="213"/>
        <end position="234"/>
    </location>
</feature>
<dbReference type="EMBL" id="WIGO01000044">
    <property type="protein sequence ID" value="KAF6834908.1"/>
    <property type="molecule type" value="Genomic_DNA"/>
</dbReference>
<evidence type="ECO:0000313" key="9">
    <source>
        <dbReference type="Proteomes" id="UP000654918"/>
    </source>
</evidence>
<dbReference type="SUPFAM" id="SSF103473">
    <property type="entry name" value="MFS general substrate transporter"/>
    <property type="match status" value="1"/>
</dbReference>
<name>A0A8H6KPW9_9PEZI</name>
<feature type="domain" description="Major facilitator superfamily (MFS) profile" evidence="7">
    <location>
        <begin position="147"/>
        <end position="579"/>
    </location>
</feature>
<keyword evidence="4 6" id="KW-0472">Membrane</keyword>
<dbReference type="InterPro" id="IPR020846">
    <property type="entry name" value="MFS_dom"/>
</dbReference>
<gene>
    <name evidence="8" type="ORF">CPLU01_04585</name>
</gene>
<dbReference type="PROSITE" id="PS50850">
    <property type="entry name" value="MFS"/>
    <property type="match status" value="1"/>
</dbReference>
<evidence type="ECO:0000259" key="7">
    <source>
        <dbReference type="PROSITE" id="PS50850"/>
    </source>
</evidence>
<dbReference type="CDD" id="cd17323">
    <property type="entry name" value="MFS_Tpo1_MDR_like"/>
    <property type="match status" value="1"/>
</dbReference>
<dbReference type="PANTHER" id="PTHR23502">
    <property type="entry name" value="MAJOR FACILITATOR SUPERFAMILY"/>
    <property type="match status" value="1"/>
</dbReference>
<evidence type="ECO:0000256" key="6">
    <source>
        <dbReference type="SAM" id="Phobius"/>
    </source>
</evidence>
<proteinExistence type="predicted"/>
<feature type="transmembrane region" description="Helical" evidence="6">
    <location>
        <begin position="303"/>
        <end position="324"/>
    </location>
</feature>
<dbReference type="Gene3D" id="1.20.1250.20">
    <property type="entry name" value="MFS general substrate transporter like domains"/>
    <property type="match status" value="1"/>
</dbReference>
<dbReference type="Proteomes" id="UP000654918">
    <property type="component" value="Unassembled WGS sequence"/>
</dbReference>
<evidence type="ECO:0000256" key="5">
    <source>
        <dbReference type="ARBA" id="ARBA00023180"/>
    </source>
</evidence>
<sequence length="604" mass="68022">MSFFDLVRDTLAWQVIRLVTGGKIPEFQFYDERHPSMRQRYASGESLHGTARRDLKEAKDVYFNRTPPLQRNATENVQKKKVSRNPYHRGYSANIAMPNSHWSHETIEPSEVEKHGAHMTKSLHLVQFLPDDPENPRNWSAFKKTFVSFQICLLIACTYAGASIYTVGTEGVKKQFGVSDDVALLGLTMFVLGYGFGPMIWSPLSEIPQIGRNSIYISALVFFIVSQVPIALATNIGMLLAFRFIAGFFGSPILGSGGGILVDMYAPRKQIYAMGLWALIGICGPTLGPIIGGFAVEAKGWKWAAWIVAWMGTSTLAIMVFFLPETSSGNILYRRALRIRRATGDRRYICEAEIEAEDTSGKEVLLAHLIRPFSLVLTEPVVFILNFYSSFIYGLMYIWFESLPLAYEEVYHFGLGTRSLALLGLIVGVLFIIPPFFLYYRFRIEPRFDRWGNIEPEKLLILAMIGCLFPPASLVWFGFTAKPWIHWLIPIVGSALFTSGALLLFISIISYLSESYPHHVSSVLAGNELFTSMCGATFPLFVPPLYYKFEVFGSSILLAIFAMAFVPIPFILYLVRLSFRFVMLALFTDQVTEGSQVEKAKQVR</sequence>
<keyword evidence="5" id="KW-0325">Glycoprotein</keyword>
<feature type="transmembrane region" description="Helical" evidence="6">
    <location>
        <begin position="459"/>
        <end position="479"/>
    </location>
</feature>
<evidence type="ECO:0000256" key="3">
    <source>
        <dbReference type="ARBA" id="ARBA00022989"/>
    </source>
</evidence>
<keyword evidence="2 6" id="KW-0812">Transmembrane</keyword>
<feature type="transmembrane region" description="Helical" evidence="6">
    <location>
        <begin position="524"/>
        <end position="546"/>
    </location>
</feature>
<feature type="transmembrane region" description="Helical" evidence="6">
    <location>
        <begin position="240"/>
        <end position="262"/>
    </location>
</feature>
<dbReference type="GO" id="GO:0015244">
    <property type="term" value="F:fluconazole transmembrane transporter activity"/>
    <property type="evidence" value="ECO:0007669"/>
    <property type="project" value="TreeGrafter"/>
</dbReference>
<dbReference type="FunFam" id="1.20.1250.20:FF:000011">
    <property type="entry name" value="MFS multidrug transporter, putative"/>
    <property type="match status" value="1"/>
</dbReference>
<evidence type="ECO:0000256" key="1">
    <source>
        <dbReference type="ARBA" id="ARBA00004141"/>
    </source>
</evidence>
<dbReference type="GO" id="GO:0005886">
    <property type="term" value="C:plasma membrane"/>
    <property type="evidence" value="ECO:0007669"/>
    <property type="project" value="TreeGrafter"/>
</dbReference>
<dbReference type="PANTHER" id="PTHR23502:SF23">
    <property type="entry name" value="FLUCONAZOLE RESISTANCE PROTEIN 1"/>
    <property type="match status" value="1"/>
</dbReference>
<feature type="transmembrane region" description="Helical" evidence="6">
    <location>
        <begin position="420"/>
        <end position="439"/>
    </location>
</feature>
<keyword evidence="3 6" id="KW-1133">Transmembrane helix</keyword>
<reference evidence="8" key="1">
    <citation type="journal article" date="2020" name="Phytopathology">
        <title>Genome Sequence Resources of Colletotrichum truncatum, C. plurivorum, C. musicola, and C. sojae: Four Species Pathogenic to Soybean (Glycine max).</title>
        <authorList>
            <person name="Rogerio F."/>
            <person name="Boufleur T.R."/>
            <person name="Ciampi-Guillardi M."/>
            <person name="Sukno S.A."/>
            <person name="Thon M.R."/>
            <person name="Massola Junior N.S."/>
            <person name="Baroncelli R."/>
        </authorList>
    </citation>
    <scope>NUCLEOTIDE SEQUENCE</scope>
    <source>
        <strain evidence="8">LFN00145</strain>
    </source>
</reference>
<accession>A0A8H6KPW9</accession>
<feature type="transmembrane region" description="Helical" evidence="6">
    <location>
        <begin position="146"/>
        <end position="167"/>
    </location>
</feature>
<organism evidence="8 9">
    <name type="scientific">Colletotrichum plurivorum</name>
    <dbReference type="NCBI Taxonomy" id="2175906"/>
    <lineage>
        <taxon>Eukaryota</taxon>
        <taxon>Fungi</taxon>
        <taxon>Dikarya</taxon>
        <taxon>Ascomycota</taxon>
        <taxon>Pezizomycotina</taxon>
        <taxon>Sordariomycetes</taxon>
        <taxon>Hypocreomycetidae</taxon>
        <taxon>Glomerellales</taxon>
        <taxon>Glomerellaceae</taxon>
        <taxon>Colletotrichum</taxon>
        <taxon>Colletotrichum orchidearum species complex</taxon>
    </lineage>
</organism>
<keyword evidence="9" id="KW-1185">Reference proteome</keyword>
<feature type="transmembrane region" description="Helical" evidence="6">
    <location>
        <begin position="271"/>
        <end position="291"/>
    </location>
</feature>
<dbReference type="AlphaFoldDB" id="A0A8H6KPW9"/>
<dbReference type="InterPro" id="IPR036259">
    <property type="entry name" value="MFS_trans_sf"/>
</dbReference>
<evidence type="ECO:0000256" key="2">
    <source>
        <dbReference type="ARBA" id="ARBA00022692"/>
    </source>
</evidence>
<feature type="transmembrane region" description="Helical" evidence="6">
    <location>
        <begin position="485"/>
        <end position="512"/>
    </location>
</feature>
<comment type="caution">
    <text evidence="8">The sequence shown here is derived from an EMBL/GenBank/DDBJ whole genome shotgun (WGS) entry which is preliminary data.</text>
</comment>
<feature type="transmembrane region" description="Helical" evidence="6">
    <location>
        <begin position="182"/>
        <end position="201"/>
    </location>
</feature>
<protein>
    <submittedName>
        <fullName evidence="8">Caffeine resistance protein 5</fullName>
    </submittedName>
</protein>
<dbReference type="InterPro" id="IPR011701">
    <property type="entry name" value="MFS"/>
</dbReference>